<evidence type="ECO:0000259" key="1">
    <source>
        <dbReference type="Pfam" id="PF05175"/>
    </source>
</evidence>
<dbReference type="HOGENOM" id="CLU_085016_0_0_3"/>
<feature type="domain" description="Methyltransferase small" evidence="1">
    <location>
        <begin position="51"/>
        <end position="132"/>
    </location>
</feature>
<dbReference type="PROSITE" id="PS00092">
    <property type="entry name" value="N6_MTASE"/>
    <property type="match status" value="1"/>
</dbReference>
<dbReference type="InterPro" id="IPR029063">
    <property type="entry name" value="SAM-dependent_MTases_sf"/>
</dbReference>
<sequence length="254" mass="28100">MKELLSASPVVGTDLTDLIVTPDPANVFVCPEESQFYSQCLELLVLKRCHPGATVVEFGCGEGSPVINALLRSPFSGTIHGYDLNASACDIAQSTITQYRLNQQYQIYNCSFFSFSHPQADYLIANPPYLPAEDNKIYMPLLHGGQDGAGITNQLLSLDYPQVLLMLSSYSNPVQTINLALAQGYDVVDFMVLPLQFGYYSSEPKVKNTILKLRQQQRAFCSPNIYLLAGVLFKKQAEENVNLSGELLRLITCL</sequence>
<organism evidence="2">
    <name type="scientific">Cyanothece sp. (strain PCC 7425 / ATCC 29141)</name>
    <dbReference type="NCBI Taxonomy" id="395961"/>
    <lineage>
        <taxon>Bacteria</taxon>
        <taxon>Bacillati</taxon>
        <taxon>Cyanobacteriota</taxon>
        <taxon>Cyanophyceae</taxon>
        <taxon>Gomontiellales</taxon>
        <taxon>Cyanothecaceae</taxon>
        <taxon>Cyanothece</taxon>
    </lineage>
</organism>
<dbReference type="STRING" id="395961.Cyan7425_2774"/>
<dbReference type="EMBL" id="CP001344">
    <property type="protein sequence ID" value="ACL45120.1"/>
    <property type="molecule type" value="Genomic_DNA"/>
</dbReference>
<dbReference type="Pfam" id="PF05175">
    <property type="entry name" value="MTS"/>
    <property type="match status" value="1"/>
</dbReference>
<dbReference type="Gene3D" id="3.40.50.150">
    <property type="entry name" value="Vaccinia Virus protein VP39"/>
    <property type="match status" value="1"/>
</dbReference>
<dbReference type="GO" id="GO:0008757">
    <property type="term" value="F:S-adenosylmethionine-dependent methyltransferase activity"/>
    <property type="evidence" value="ECO:0007669"/>
    <property type="project" value="UniProtKB-ARBA"/>
</dbReference>
<dbReference type="InterPro" id="IPR007848">
    <property type="entry name" value="Small_mtfrase_dom"/>
</dbReference>
<dbReference type="SUPFAM" id="SSF53335">
    <property type="entry name" value="S-adenosyl-L-methionine-dependent methyltransferases"/>
    <property type="match status" value="1"/>
</dbReference>
<dbReference type="GO" id="GO:0032259">
    <property type="term" value="P:methylation"/>
    <property type="evidence" value="ECO:0007669"/>
    <property type="project" value="InterPro"/>
</dbReference>
<name>B8HKC9_CYAP4</name>
<dbReference type="KEGG" id="cyn:Cyan7425_2774"/>
<proteinExistence type="predicted"/>
<evidence type="ECO:0000313" key="2">
    <source>
        <dbReference type="EMBL" id="ACL45120.1"/>
    </source>
</evidence>
<dbReference type="eggNOG" id="COG2890">
    <property type="taxonomic scope" value="Bacteria"/>
</dbReference>
<protein>
    <recommendedName>
        <fullName evidence="1">Methyltransferase small domain-containing protein</fullName>
    </recommendedName>
</protein>
<reference evidence="2" key="1">
    <citation type="submission" date="2009-01" db="EMBL/GenBank/DDBJ databases">
        <title>Complete sequence of chromosome Cyanothece sp. PCC 7425.</title>
        <authorList>
            <consortium name="US DOE Joint Genome Institute"/>
            <person name="Lucas S."/>
            <person name="Copeland A."/>
            <person name="Lapidus A."/>
            <person name="Glavina del Rio T."/>
            <person name="Dalin E."/>
            <person name="Tice H."/>
            <person name="Bruce D."/>
            <person name="Goodwin L."/>
            <person name="Pitluck S."/>
            <person name="Sims D."/>
            <person name="Meineke L."/>
            <person name="Brettin T."/>
            <person name="Detter J.C."/>
            <person name="Han C."/>
            <person name="Larimer F."/>
            <person name="Land M."/>
            <person name="Hauser L."/>
            <person name="Kyrpides N."/>
            <person name="Ovchinnikova G."/>
            <person name="Liberton M."/>
            <person name="Stoeckel J."/>
            <person name="Banerjee A."/>
            <person name="Singh A."/>
            <person name="Page L."/>
            <person name="Sato H."/>
            <person name="Zhao L."/>
            <person name="Sherman L."/>
            <person name="Pakrasi H."/>
            <person name="Richardson P."/>
        </authorList>
    </citation>
    <scope>NUCLEOTIDE SEQUENCE</scope>
    <source>
        <strain evidence="2">PCC 7425</strain>
    </source>
</reference>
<dbReference type="AlphaFoldDB" id="B8HKC9"/>
<accession>B8HKC9</accession>
<gene>
    <name evidence="2" type="ordered locus">Cyan7425_2774</name>
</gene>
<dbReference type="GO" id="GO:0008170">
    <property type="term" value="F:N-methyltransferase activity"/>
    <property type="evidence" value="ECO:0007669"/>
    <property type="project" value="UniProtKB-ARBA"/>
</dbReference>
<dbReference type="InterPro" id="IPR002052">
    <property type="entry name" value="DNA_methylase_N6_adenine_CS"/>
</dbReference>
<dbReference type="GO" id="GO:0003676">
    <property type="term" value="F:nucleic acid binding"/>
    <property type="evidence" value="ECO:0007669"/>
    <property type="project" value="InterPro"/>
</dbReference>